<evidence type="ECO:0000313" key="1">
    <source>
        <dbReference type="EMBL" id="KRN57889.1"/>
    </source>
</evidence>
<name>A0A0R2HYQ8_CARDV</name>
<protein>
    <submittedName>
        <fullName evidence="1">Uncharacterized protein</fullName>
    </submittedName>
</protein>
<dbReference type="RefSeq" id="WP_034568346.1">
    <property type="nucleotide sequence ID" value="NZ_JQBS01000001.1"/>
</dbReference>
<dbReference type="GeneID" id="89589651"/>
<dbReference type="PATRIC" id="fig|1449336.4.peg.1169"/>
<proteinExistence type="predicted"/>
<dbReference type="EMBL" id="JQBS01000001">
    <property type="protein sequence ID" value="KRN57889.1"/>
    <property type="molecule type" value="Genomic_DNA"/>
</dbReference>
<evidence type="ECO:0000313" key="2">
    <source>
        <dbReference type="Proteomes" id="UP000051658"/>
    </source>
</evidence>
<sequence>MKIEDHWNDGFIYCVQFLTAEQIERKITKFIVLPKKYTSKEIEQMVGTKFQNVKKTLFIDELGDGLLLKELERYNGTING</sequence>
<comment type="caution">
    <text evidence="1">The sequence shown here is derived from an EMBL/GenBank/DDBJ whole genome shotgun (WGS) entry which is preliminary data.</text>
</comment>
<organism evidence="1 2">
    <name type="scientific">Carnobacterium divergens DSM 20623</name>
    <dbReference type="NCBI Taxonomy" id="1449336"/>
    <lineage>
        <taxon>Bacteria</taxon>
        <taxon>Bacillati</taxon>
        <taxon>Bacillota</taxon>
        <taxon>Bacilli</taxon>
        <taxon>Lactobacillales</taxon>
        <taxon>Carnobacteriaceae</taxon>
        <taxon>Carnobacterium</taxon>
    </lineage>
</organism>
<keyword evidence="2" id="KW-1185">Reference proteome</keyword>
<reference evidence="1 2" key="1">
    <citation type="journal article" date="2015" name="Genome Announc.">
        <title>Expanding the biotechnology potential of lactobacilli through comparative genomics of 213 strains and associated genera.</title>
        <authorList>
            <person name="Sun Z."/>
            <person name="Harris H.M."/>
            <person name="McCann A."/>
            <person name="Guo C."/>
            <person name="Argimon S."/>
            <person name="Zhang W."/>
            <person name="Yang X."/>
            <person name="Jeffery I.B."/>
            <person name="Cooney J.C."/>
            <person name="Kagawa T.F."/>
            <person name="Liu W."/>
            <person name="Song Y."/>
            <person name="Salvetti E."/>
            <person name="Wrobel A."/>
            <person name="Rasinkangas P."/>
            <person name="Parkhill J."/>
            <person name="Rea M.C."/>
            <person name="O'Sullivan O."/>
            <person name="Ritari J."/>
            <person name="Douillard F.P."/>
            <person name="Paul Ross R."/>
            <person name="Yang R."/>
            <person name="Briner A.E."/>
            <person name="Felis G.E."/>
            <person name="de Vos W.M."/>
            <person name="Barrangou R."/>
            <person name="Klaenhammer T.R."/>
            <person name="Caufield P.W."/>
            <person name="Cui Y."/>
            <person name="Zhang H."/>
            <person name="O'Toole P.W."/>
        </authorList>
    </citation>
    <scope>NUCLEOTIDE SEQUENCE [LARGE SCALE GENOMIC DNA]</scope>
    <source>
        <strain evidence="1 2">DSM 20623</strain>
    </source>
</reference>
<accession>A0A0R2HYQ8</accession>
<dbReference type="AlphaFoldDB" id="A0A0R2HYQ8"/>
<dbReference type="Proteomes" id="UP000051658">
    <property type="component" value="Unassembled WGS sequence"/>
</dbReference>
<gene>
    <name evidence="1" type="ORF">IV74_GL001144</name>
</gene>